<accession>A0A3D8RWX4</accession>
<name>A0A3D8RWX4_9EURO</name>
<dbReference type="Proteomes" id="UP000256690">
    <property type="component" value="Unassembled WGS sequence"/>
</dbReference>
<dbReference type="RefSeq" id="XP_026603272.1">
    <property type="nucleotide sequence ID" value="XM_026747440.1"/>
</dbReference>
<keyword evidence="2" id="KW-1185">Reference proteome</keyword>
<dbReference type="EMBL" id="PVWQ01000006">
    <property type="protein sequence ID" value="RDW78572.1"/>
    <property type="molecule type" value="Genomic_DNA"/>
</dbReference>
<protein>
    <submittedName>
        <fullName evidence="1">Uncharacterized protein</fullName>
    </submittedName>
</protein>
<organism evidence="1 2">
    <name type="scientific">Aspergillus mulundensis</name>
    <dbReference type="NCBI Taxonomy" id="1810919"/>
    <lineage>
        <taxon>Eukaryota</taxon>
        <taxon>Fungi</taxon>
        <taxon>Dikarya</taxon>
        <taxon>Ascomycota</taxon>
        <taxon>Pezizomycotina</taxon>
        <taxon>Eurotiomycetes</taxon>
        <taxon>Eurotiomycetidae</taxon>
        <taxon>Eurotiales</taxon>
        <taxon>Aspergillaceae</taxon>
        <taxon>Aspergillus</taxon>
        <taxon>Aspergillus subgen. Nidulantes</taxon>
    </lineage>
</organism>
<evidence type="ECO:0000313" key="1">
    <source>
        <dbReference type="EMBL" id="RDW78572.1"/>
    </source>
</evidence>
<evidence type="ECO:0000313" key="2">
    <source>
        <dbReference type="Proteomes" id="UP000256690"/>
    </source>
</evidence>
<dbReference type="OrthoDB" id="5333491at2759"/>
<proteinExistence type="predicted"/>
<dbReference type="GeneID" id="38115794"/>
<gene>
    <name evidence="1" type="ORF">DSM5745_05424</name>
</gene>
<comment type="caution">
    <text evidence="1">The sequence shown here is derived from an EMBL/GenBank/DDBJ whole genome shotgun (WGS) entry which is preliminary data.</text>
</comment>
<dbReference type="AlphaFoldDB" id="A0A3D8RWX4"/>
<sequence>MSHEHKALAAEHRIALAEALEAPTLHALETLYIEMSYETPQNHSYQTALAHDPDYPHGDSLNLAVFKLAQRSLRELYLGESWPISSAIWGACDGISESLFPYLKIVHVDFPLITYDGGWLYTGNPDDARVWGALSPQSPLLDPGSDLDSNSPFNPEHAEKIYPGYHNMEGNGDHPWHEWRVHPDPEIFHPILAAMANAVLRMPNLEHLRLRLVPNIDWCCSGGSNEPMESTRHFDICLNYLHGEHLTPILPLCYRVGRPEKPKWIVESGLEGIWEIPEDIRDIMKQAVGEDGKVFMLDPEADVRATLGPDVIAIIERGRSLL</sequence>
<dbReference type="STRING" id="1810919.A0A3D8RWX4"/>
<reference evidence="1 2" key="1">
    <citation type="journal article" date="2018" name="IMA Fungus">
        <title>IMA Genome-F 9: Draft genome sequence of Annulohypoxylon stygium, Aspergillus mulundensis, Berkeleyomyces basicola (syn. Thielaviopsis basicola), Ceratocystis smalleyi, two Cercospora beticola strains, Coleophoma cylindrospora, Fusarium fracticaudum, Phialophora cf. hyalina, and Morchella septimelata.</title>
        <authorList>
            <person name="Wingfield B.D."/>
            <person name="Bills G.F."/>
            <person name="Dong Y."/>
            <person name="Huang W."/>
            <person name="Nel W.J."/>
            <person name="Swalarsk-Parry B.S."/>
            <person name="Vaghefi N."/>
            <person name="Wilken P.M."/>
            <person name="An Z."/>
            <person name="de Beer Z.W."/>
            <person name="De Vos L."/>
            <person name="Chen L."/>
            <person name="Duong T.A."/>
            <person name="Gao Y."/>
            <person name="Hammerbacher A."/>
            <person name="Kikkert J.R."/>
            <person name="Li Y."/>
            <person name="Li H."/>
            <person name="Li K."/>
            <person name="Li Q."/>
            <person name="Liu X."/>
            <person name="Ma X."/>
            <person name="Naidoo K."/>
            <person name="Pethybridge S.J."/>
            <person name="Sun J."/>
            <person name="Steenkamp E.T."/>
            <person name="van der Nest M.A."/>
            <person name="van Wyk S."/>
            <person name="Wingfield M.J."/>
            <person name="Xiong C."/>
            <person name="Yue Q."/>
            <person name="Zhang X."/>
        </authorList>
    </citation>
    <scope>NUCLEOTIDE SEQUENCE [LARGE SCALE GENOMIC DNA]</scope>
    <source>
        <strain evidence="1 2">DSM 5745</strain>
    </source>
</reference>